<gene>
    <name evidence="1" type="ORF">Tco025E_08303</name>
</gene>
<dbReference type="OrthoDB" id="271034at2759"/>
<dbReference type="CDD" id="cd22997">
    <property type="entry name" value="GT_LH"/>
    <property type="match status" value="1"/>
</dbReference>
<sequence length="255" mass="28416">MMLSAILSRVSLASIGFGGNYSHTVRISWLLNYMEEAGLRDEDVVVMFDGGDTFFTGLLAAKRAVEGFMTKTAPSADAFNATAVHRGEASAPMLFSAEPPCFAPQVDLVVQYGPEGDYERCCWFYERLWKAANSSADQRLVQSPPSGFRYLTAGGMVGRVWAIREASKAYASLLAKSDEWWCDQSIWALLFMWSVTQDPVVDPALRIRYGLLSLDYNNSFFLTPRKGLFGSPAIIHFPGAYTQWRKKLPGLLNYT</sequence>
<reference evidence="1 2" key="1">
    <citation type="journal article" date="2018" name="BMC Genomics">
        <title>Genomic comparison of Trypanosoma conorhini and Trypanosoma rangeli to Trypanosoma cruzi strains of high and low virulence.</title>
        <authorList>
            <person name="Bradwell K.R."/>
            <person name="Koparde V.N."/>
            <person name="Matveyev A.V."/>
            <person name="Serrano M.G."/>
            <person name="Alves J.M."/>
            <person name="Parikh H."/>
            <person name="Huang B."/>
            <person name="Lee V."/>
            <person name="Espinosa-Alvarez O."/>
            <person name="Ortiz P.A."/>
            <person name="Costa-Martins A.G."/>
            <person name="Teixeira M.M."/>
            <person name="Buck G.A."/>
        </authorList>
    </citation>
    <scope>NUCLEOTIDE SEQUENCE [LARGE SCALE GENOMIC DNA]</scope>
    <source>
        <strain evidence="1 2">025E</strain>
    </source>
</reference>
<dbReference type="RefSeq" id="XP_029224755.1">
    <property type="nucleotide sequence ID" value="XM_029375157.1"/>
</dbReference>
<name>A0A422NBX1_9TRYP</name>
<evidence type="ECO:0000313" key="2">
    <source>
        <dbReference type="Proteomes" id="UP000284403"/>
    </source>
</evidence>
<organism evidence="1 2">
    <name type="scientific">Trypanosoma conorhini</name>
    <dbReference type="NCBI Taxonomy" id="83891"/>
    <lineage>
        <taxon>Eukaryota</taxon>
        <taxon>Discoba</taxon>
        <taxon>Euglenozoa</taxon>
        <taxon>Kinetoplastea</taxon>
        <taxon>Metakinetoplastina</taxon>
        <taxon>Trypanosomatida</taxon>
        <taxon>Trypanosomatidae</taxon>
        <taxon>Trypanosoma</taxon>
    </lineage>
</organism>
<dbReference type="EMBL" id="MKKU01000746">
    <property type="protein sequence ID" value="RNF02971.1"/>
    <property type="molecule type" value="Genomic_DNA"/>
</dbReference>
<evidence type="ECO:0000313" key="1">
    <source>
        <dbReference type="EMBL" id="RNF02971.1"/>
    </source>
</evidence>
<dbReference type="PANTHER" id="PTHR36587:SF2">
    <property type="entry name" value="EXPRESSION SITE-ASSOCIATED GENE 3 (ESAG3)-LIKE PROTEIN"/>
    <property type="match status" value="1"/>
</dbReference>
<proteinExistence type="predicted"/>
<protein>
    <submittedName>
        <fullName evidence="1">ESAG-like protein</fullName>
    </submittedName>
</protein>
<dbReference type="AlphaFoldDB" id="A0A422NBX1"/>
<accession>A0A422NBX1</accession>
<dbReference type="GeneID" id="40321914"/>
<comment type="caution">
    <text evidence="1">The sequence shown here is derived from an EMBL/GenBank/DDBJ whole genome shotgun (WGS) entry which is preliminary data.</text>
</comment>
<dbReference type="PANTHER" id="PTHR36587">
    <property type="entry name" value="EXPRESSION SITE-ASSOCIATED GENE 3 (ESAG3)-LIKE PROTEIN"/>
    <property type="match status" value="1"/>
</dbReference>
<keyword evidence="2" id="KW-1185">Reference proteome</keyword>
<dbReference type="Proteomes" id="UP000284403">
    <property type="component" value="Unassembled WGS sequence"/>
</dbReference>